<proteinExistence type="predicted"/>
<dbReference type="PANTHER" id="PTHR34708:SF4">
    <property type="entry name" value="DUF295 DOMAIN-CONTAINING PROTEIN"/>
    <property type="match status" value="1"/>
</dbReference>
<dbReference type="InterPro" id="IPR005174">
    <property type="entry name" value="KIB1-4_b-propeller"/>
</dbReference>
<accession>A0ABC9CW64</accession>
<reference evidence="2 3" key="2">
    <citation type="submission" date="2024-10" db="EMBL/GenBank/DDBJ databases">
        <authorList>
            <person name="Ryan C."/>
        </authorList>
    </citation>
    <scope>NUCLEOTIDE SEQUENCE [LARGE SCALE GENOMIC DNA]</scope>
</reference>
<evidence type="ECO:0000259" key="1">
    <source>
        <dbReference type="Pfam" id="PF03478"/>
    </source>
</evidence>
<sequence>MAPFGPWAGLPPEILLLISDGSGLPLESYCRVRGVCTAWRAALPPPITSLITVAIPPDAPPRHLIPDMLCAFHPAERPVQLSALFVPAGRSFHLATLPRRGQCVGSSNGWLAVYTRLPEIFLLNPLAGGKQIPLPPLRNDRKPVPKVVFAPNPTPADYVAVAICDLRRIGYTKARDTKWMFIDLAMEEKDQLADLAYDIDAGKVYCVTVHGDVHVLHVPRRQRRRPVVEPLQVERAGLPFDPTAVYAPPYDRASKFTGTKRVFFFGGSLYQVWRNTTSAVSWMIPGGSRFTMAKDDVFVLKYDPGRRPCWDVVKDLGGCSVFIGKNNPVVLRADGLAGVRANCVYWIDEWSRNEPMVFDMATGTSTLHPSAARALNPSCRPVCWYLLNGKITSIADSGRKRHTSGEDCGQVFKRQKAHYS</sequence>
<dbReference type="Proteomes" id="UP001497457">
    <property type="component" value="Chromosome 30rd"/>
</dbReference>
<feature type="domain" description="KIB1-4 beta-propeller" evidence="1">
    <location>
        <begin position="91"/>
        <end position="359"/>
    </location>
</feature>
<dbReference type="AlphaFoldDB" id="A0ABC9CW64"/>
<organism evidence="2 3">
    <name type="scientific">Urochloa decumbens</name>
    <dbReference type="NCBI Taxonomy" id="240449"/>
    <lineage>
        <taxon>Eukaryota</taxon>
        <taxon>Viridiplantae</taxon>
        <taxon>Streptophyta</taxon>
        <taxon>Embryophyta</taxon>
        <taxon>Tracheophyta</taxon>
        <taxon>Spermatophyta</taxon>
        <taxon>Magnoliopsida</taxon>
        <taxon>Liliopsida</taxon>
        <taxon>Poales</taxon>
        <taxon>Poaceae</taxon>
        <taxon>PACMAD clade</taxon>
        <taxon>Panicoideae</taxon>
        <taxon>Panicodae</taxon>
        <taxon>Paniceae</taxon>
        <taxon>Melinidinae</taxon>
        <taxon>Urochloa</taxon>
    </lineage>
</organism>
<dbReference type="PANTHER" id="PTHR34708">
    <property type="entry name" value="OS07G0440000 PROTEIN"/>
    <property type="match status" value="1"/>
</dbReference>
<keyword evidence="3" id="KW-1185">Reference proteome</keyword>
<dbReference type="CDD" id="cd09917">
    <property type="entry name" value="F-box_SF"/>
    <property type="match status" value="1"/>
</dbReference>
<evidence type="ECO:0000313" key="3">
    <source>
        <dbReference type="Proteomes" id="UP001497457"/>
    </source>
</evidence>
<dbReference type="Pfam" id="PF03478">
    <property type="entry name" value="Beta-prop_KIB1-4"/>
    <property type="match status" value="1"/>
</dbReference>
<dbReference type="EMBL" id="OZ075140">
    <property type="protein sequence ID" value="CAL5026928.1"/>
    <property type="molecule type" value="Genomic_DNA"/>
</dbReference>
<evidence type="ECO:0000313" key="2">
    <source>
        <dbReference type="EMBL" id="CAL5026928.1"/>
    </source>
</evidence>
<gene>
    <name evidence="2" type="ORF">URODEC1_LOCUS79054</name>
</gene>
<protein>
    <recommendedName>
        <fullName evidence="1">KIB1-4 beta-propeller domain-containing protein</fullName>
    </recommendedName>
</protein>
<name>A0ABC9CW64_9POAL</name>
<reference evidence="3" key="1">
    <citation type="submission" date="2024-06" db="EMBL/GenBank/DDBJ databases">
        <authorList>
            <person name="Ryan C."/>
        </authorList>
    </citation>
    <scope>NUCLEOTIDE SEQUENCE [LARGE SCALE GENOMIC DNA]</scope>
</reference>